<dbReference type="SUPFAM" id="SSF51735">
    <property type="entry name" value="NAD(P)-binding Rossmann-fold domains"/>
    <property type="match status" value="1"/>
</dbReference>
<sequence>MILVTGATGTTGSALVRELLDRGREVAAMTRAPARVPERPGLTATTVVVPAEAMYLLPPAARTPLDYEQNLLRAAREAGIRRVVRLSAIGTPDTDHDLPPGHLGAWHFQGEQALRRSGLEWTVLRPSTFATNSLAWAPGIRAGRPIVNPFGDGRQGVIDPADIAAVAAEVLTADGHHGRTYTLTGPELITVPEQLAVLSGIVGRPIEVIDREPSPELFPPEIAEAATAGARLVRAGGNAILTPDVEEITSRRPATFRMWAERAWEPLLDGA</sequence>
<dbReference type="RefSeq" id="WP_267566142.1">
    <property type="nucleotide sequence ID" value="NZ_JAPNTZ010000010.1"/>
</dbReference>
<dbReference type="Gene3D" id="3.90.25.10">
    <property type="entry name" value="UDP-galactose 4-epimerase, domain 1"/>
    <property type="match status" value="1"/>
</dbReference>
<keyword evidence="3" id="KW-1185">Reference proteome</keyword>
<protein>
    <submittedName>
        <fullName evidence="2">NAD(P)H-binding protein</fullName>
    </submittedName>
</protein>
<name>A0ABT4B5H0_9ACTN</name>
<dbReference type="InterPro" id="IPR016040">
    <property type="entry name" value="NAD(P)-bd_dom"/>
</dbReference>
<organism evidence="2 3">
    <name type="scientific">Paractinoplanes pyxinae</name>
    <dbReference type="NCBI Taxonomy" id="2997416"/>
    <lineage>
        <taxon>Bacteria</taxon>
        <taxon>Bacillati</taxon>
        <taxon>Actinomycetota</taxon>
        <taxon>Actinomycetes</taxon>
        <taxon>Micromonosporales</taxon>
        <taxon>Micromonosporaceae</taxon>
        <taxon>Paractinoplanes</taxon>
    </lineage>
</organism>
<evidence type="ECO:0000313" key="3">
    <source>
        <dbReference type="Proteomes" id="UP001151002"/>
    </source>
</evidence>
<evidence type="ECO:0000259" key="1">
    <source>
        <dbReference type="Pfam" id="PF13460"/>
    </source>
</evidence>
<comment type="caution">
    <text evidence="2">The sequence shown here is derived from an EMBL/GenBank/DDBJ whole genome shotgun (WGS) entry which is preliminary data.</text>
</comment>
<dbReference type="PANTHER" id="PTHR43162:SF1">
    <property type="entry name" value="PRESTALK A DIFFERENTIATION PROTEIN A"/>
    <property type="match status" value="1"/>
</dbReference>
<evidence type="ECO:0000313" key="2">
    <source>
        <dbReference type="EMBL" id="MCY1141739.1"/>
    </source>
</evidence>
<dbReference type="Pfam" id="PF13460">
    <property type="entry name" value="NAD_binding_10"/>
    <property type="match status" value="2"/>
</dbReference>
<dbReference type="EMBL" id="JAPNTZ010000010">
    <property type="protein sequence ID" value="MCY1141739.1"/>
    <property type="molecule type" value="Genomic_DNA"/>
</dbReference>
<feature type="domain" description="NAD(P)-binding" evidence="1">
    <location>
        <begin position="69"/>
        <end position="173"/>
    </location>
</feature>
<feature type="domain" description="NAD(P)-binding" evidence="1">
    <location>
        <begin position="6"/>
        <end position="46"/>
    </location>
</feature>
<dbReference type="PANTHER" id="PTHR43162">
    <property type="match status" value="1"/>
</dbReference>
<gene>
    <name evidence="2" type="ORF">OWR29_27395</name>
</gene>
<dbReference type="Proteomes" id="UP001151002">
    <property type="component" value="Unassembled WGS sequence"/>
</dbReference>
<reference evidence="2" key="1">
    <citation type="submission" date="2022-11" db="EMBL/GenBank/DDBJ databases">
        <authorList>
            <person name="Somphong A."/>
            <person name="Phongsopitanun W."/>
        </authorList>
    </citation>
    <scope>NUCLEOTIDE SEQUENCE</scope>
    <source>
        <strain evidence="2">Pm04-4</strain>
    </source>
</reference>
<accession>A0ABT4B5H0</accession>
<proteinExistence type="predicted"/>
<dbReference type="InterPro" id="IPR051604">
    <property type="entry name" value="Ergot_Alk_Oxidoreductase"/>
</dbReference>
<dbReference type="Gene3D" id="3.40.50.720">
    <property type="entry name" value="NAD(P)-binding Rossmann-like Domain"/>
    <property type="match status" value="1"/>
</dbReference>
<dbReference type="InterPro" id="IPR036291">
    <property type="entry name" value="NAD(P)-bd_dom_sf"/>
</dbReference>